<dbReference type="InterPro" id="IPR007157">
    <property type="entry name" value="PspA_VIPP1"/>
</dbReference>
<proteinExistence type="inferred from homology"/>
<dbReference type="Proteomes" id="UP000233256">
    <property type="component" value="Unassembled WGS sequence"/>
</dbReference>
<feature type="compositionally biased region" description="Basic and acidic residues" evidence="2">
    <location>
        <begin position="241"/>
        <end position="250"/>
    </location>
</feature>
<protein>
    <recommendedName>
        <fullName evidence="5">PspA/IM30 family protein</fullName>
    </recommendedName>
</protein>
<evidence type="ECO:0000313" key="3">
    <source>
        <dbReference type="EMBL" id="PKK92317.1"/>
    </source>
</evidence>
<comment type="similarity">
    <text evidence="1">Belongs to the PspA/Vipp/IM30 family.</text>
</comment>
<evidence type="ECO:0000313" key="4">
    <source>
        <dbReference type="Proteomes" id="UP000233256"/>
    </source>
</evidence>
<feature type="region of interest" description="Disordered" evidence="2">
    <location>
        <begin position="225"/>
        <end position="250"/>
    </location>
</feature>
<evidence type="ECO:0000256" key="1">
    <source>
        <dbReference type="ARBA" id="ARBA00043985"/>
    </source>
</evidence>
<feature type="region of interest" description="Disordered" evidence="2">
    <location>
        <begin position="1"/>
        <end position="25"/>
    </location>
</feature>
<reference evidence="3 4" key="1">
    <citation type="journal article" date="2017" name="ISME J.">
        <title>Potential for microbial H2 and metal transformations associated with novel bacteria and archaea in deep terrestrial subsurface sediments.</title>
        <authorList>
            <person name="Hernsdorf A.W."/>
            <person name="Amano Y."/>
            <person name="Miyakawa K."/>
            <person name="Ise K."/>
            <person name="Suzuki Y."/>
            <person name="Anantharaman K."/>
            <person name="Probst A."/>
            <person name="Burstein D."/>
            <person name="Thomas B.C."/>
            <person name="Banfield J.F."/>
        </authorList>
    </citation>
    <scope>NUCLEOTIDE SEQUENCE [LARGE SCALE GENOMIC DNA]</scope>
    <source>
        <strain evidence="3">HGW-Wallbacteria-1</strain>
    </source>
</reference>
<dbReference type="AlphaFoldDB" id="A0A2N1PVF5"/>
<dbReference type="Pfam" id="PF04012">
    <property type="entry name" value="PspA_IM30"/>
    <property type="match status" value="1"/>
</dbReference>
<name>A0A2N1PVF5_9BACT</name>
<dbReference type="EMBL" id="PGXC01000001">
    <property type="protein sequence ID" value="PKK92317.1"/>
    <property type="molecule type" value="Genomic_DNA"/>
</dbReference>
<accession>A0A2N1PVF5</accession>
<organism evidence="3 4">
    <name type="scientific">Candidatus Wallbacteria bacterium HGW-Wallbacteria-1</name>
    <dbReference type="NCBI Taxonomy" id="2013854"/>
    <lineage>
        <taxon>Bacteria</taxon>
        <taxon>Candidatus Walliibacteriota</taxon>
    </lineage>
</organism>
<evidence type="ECO:0000256" key="2">
    <source>
        <dbReference type="SAM" id="MobiDB-lite"/>
    </source>
</evidence>
<comment type="caution">
    <text evidence="3">The sequence shown here is derived from an EMBL/GenBank/DDBJ whole genome shotgun (WGS) entry which is preliminary data.</text>
</comment>
<evidence type="ECO:0008006" key="5">
    <source>
        <dbReference type="Google" id="ProtNLM"/>
    </source>
</evidence>
<sequence length="250" mass="28276">MVSWLFQSPPEQPQVKENRPPEAIDAGGKMGILDRVSRIIRANVSDLLDSGVSASQAFGEILISMKTDLREAVRQHTSVRTEINRIDGLIRGAGQGVEKYRSLAMEAMERRDETEARRHLVRSRRQKALVESLDRERKSFTDLAEKLDLAIEALKARIDEITIRQSMIQARERQNNIASMDSDNRDYLNETIWDGLEELDMPPLSSVDPVSPGKRVDRVADDLSLEDQLAGSDPDVEQELSDLREKIRKG</sequence>
<gene>
    <name evidence="3" type="ORF">CVV64_02565</name>
</gene>